<evidence type="ECO:0000313" key="4">
    <source>
        <dbReference type="Proteomes" id="UP000001555"/>
    </source>
</evidence>
<dbReference type="InterPro" id="IPR024079">
    <property type="entry name" value="MetalloPept_cat_dom_sf"/>
</dbReference>
<dbReference type="EMBL" id="DS951148">
    <property type="protein sequence ID" value="EEC18946.1"/>
    <property type="molecule type" value="Genomic_DNA"/>
</dbReference>
<evidence type="ECO:0000313" key="2">
    <source>
        <dbReference type="EMBL" id="EEC18946.1"/>
    </source>
</evidence>
<dbReference type="PANTHER" id="PTHR11733">
    <property type="entry name" value="ZINC METALLOPROTEASE FAMILY M13 NEPRILYSIN-RELATED"/>
    <property type="match status" value="1"/>
</dbReference>
<reference evidence="3" key="2">
    <citation type="submission" date="2020-05" db="UniProtKB">
        <authorList>
            <consortium name="EnsemblMetazoa"/>
        </authorList>
    </citation>
    <scope>IDENTIFICATION</scope>
    <source>
        <strain evidence="3">wikel</strain>
    </source>
</reference>
<feature type="non-terminal residue" evidence="2">
    <location>
        <position position="1"/>
    </location>
</feature>
<dbReference type="EMBL" id="ABJB010751538">
    <property type="status" value="NOT_ANNOTATED_CDS"/>
    <property type="molecule type" value="Genomic_DNA"/>
</dbReference>
<protein>
    <submittedName>
        <fullName evidence="2 3">Endothelin-converting enzyme, putative</fullName>
    </submittedName>
</protein>
<dbReference type="InterPro" id="IPR000718">
    <property type="entry name" value="Peptidase_M13"/>
</dbReference>
<dbReference type="EnsemblMetazoa" id="ISCW014777-RA">
    <property type="protein sequence ID" value="ISCW014777-PA"/>
    <property type="gene ID" value="ISCW014777"/>
</dbReference>
<dbReference type="Pfam" id="PF01431">
    <property type="entry name" value="Peptidase_M13"/>
    <property type="match status" value="1"/>
</dbReference>
<dbReference type="GO" id="GO:0006508">
    <property type="term" value="P:proteolysis"/>
    <property type="evidence" value="ECO:0007669"/>
    <property type="project" value="InterPro"/>
</dbReference>
<organism>
    <name type="scientific">Ixodes scapularis</name>
    <name type="common">Black-legged tick</name>
    <name type="synonym">Deer tick</name>
    <dbReference type="NCBI Taxonomy" id="6945"/>
    <lineage>
        <taxon>Eukaryota</taxon>
        <taxon>Metazoa</taxon>
        <taxon>Ecdysozoa</taxon>
        <taxon>Arthropoda</taxon>
        <taxon>Chelicerata</taxon>
        <taxon>Arachnida</taxon>
        <taxon>Acari</taxon>
        <taxon>Parasitiformes</taxon>
        <taxon>Ixodida</taxon>
        <taxon>Ixodoidea</taxon>
        <taxon>Ixodidae</taxon>
        <taxon>Ixodinae</taxon>
        <taxon>Ixodes</taxon>
    </lineage>
</organism>
<dbReference type="VEuPathDB" id="VectorBase:ISCW014777"/>
<dbReference type="PROSITE" id="PS51885">
    <property type="entry name" value="NEPRILYSIN"/>
    <property type="match status" value="1"/>
</dbReference>
<accession>B7QJC4</accession>
<dbReference type="PANTHER" id="PTHR11733:SF241">
    <property type="entry name" value="GH26575P-RELATED"/>
    <property type="match status" value="1"/>
</dbReference>
<keyword evidence="4" id="KW-1185">Reference proteome</keyword>
<dbReference type="AlphaFoldDB" id="B7QJC4"/>
<dbReference type="PaxDb" id="6945-B7QJC4"/>
<evidence type="ECO:0000259" key="1">
    <source>
        <dbReference type="Pfam" id="PF01431"/>
    </source>
</evidence>
<dbReference type="OrthoDB" id="6494110at2759"/>
<name>B7QJC4_IXOSC</name>
<evidence type="ECO:0000313" key="3">
    <source>
        <dbReference type="EnsemblMetazoa" id="ISCW014777-PA"/>
    </source>
</evidence>
<dbReference type="Gene3D" id="3.40.390.10">
    <property type="entry name" value="Collagenase (Catalytic Domain)"/>
    <property type="match status" value="1"/>
</dbReference>
<dbReference type="SUPFAM" id="SSF55486">
    <property type="entry name" value="Metalloproteases ('zincins'), catalytic domain"/>
    <property type="match status" value="1"/>
</dbReference>
<dbReference type="EMBL" id="ABJB010448454">
    <property type="status" value="NOT_ANNOTATED_CDS"/>
    <property type="molecule type" value="Genomic_DNA"/>
</dbReference>
<dbReference type="GO" id="GO:0004222">
    <property type="term" value="F:metalloendopeptidase activity"/>
    <property type="evidence" value="ECO:0007669"/>
    <property type="project" value="InterPro"/>
</dbReference>
<sequence length="190" mass="21312">GLVNASVRLNSSLRALHTARVAVRLFAALAELLRDRPTLPEEIPVSMAYEERLGRAADCLQTDLDGMPTALKSGFVHKPVRWKLLDQTLALALAHSGLEEALDTRRIWGVDFRLRGLEHLTSDQLFFVYYALDNCQRADGQALRRMSSPLPGHERVNVPLRNWPPFSQHWGCQRGQAMVAPRPCAILRPA</sequence>
<dbReference type="Proteomes" id="UP000001555">
    <property type="component" value="Unassembled WGS sequence"/>
</dbReference>
<reference evidence="2 4" key="1">
    <citation type="submission" date="2008-03" db="EMBL/GenBank/DDBJ databases">
        <title>Annotation of Ixodes scapularis.</title>
        <authorList>
            <consortium name="Ixodes scapularis Genome Project Consortium"/>
            <person name="Caler E."/>
            <person name="Hannick L.I."/>
            <person name="Bidwell S."/>
            <person name="Joardar V."/>
            <person name="Thiagarajan M."/>
            <person name="Amedeo P."/>
            <person name="Galinsky K.J."/>
            <person name="Schobel S."/>
            <person name="Inman J."/>
            <person name="Hostetler J."/>
            <person name="Miller J."/>
            <person name="Hammond M."/>
            <person name="Megy K."/>
            <person name="Lawson D."/>
            <person name="Kodira C."/>
            <person name="Sutton G."/>
            <person name="Meyer J."/>
            <person name="Hill C.A."/>
            <person name="Birren B."/>
            <person name="Nene V."/>
            <person name="Collins F."/>
            <person name="Alarcon-Chaidez F."/>
            <person name="Wikel S."/>
            <person name="Strausberg R."/>
        </authorList>
    </citation>
    <scope>NUCLEOTIDE SEQUENCE [LARGE SCALE GENOMIC DNA]</scope>
    <source>
        <strain evidence="4">Wikel</strain>
        <strain evidence="2">Wikel colony</strain>
    </source>
</reference>
<dbReference type="VEuPathDB" id="VectorBase:ISCI014777"/>
<dbReference type="VEuPathDB" id="VectorBase:ISCP_023497"/>
<gene>
    <name evidence="3" type="primary">8042108</name>
    <name evidence="2" type="ORF">IscW_ISCW014777</name>
</gene>
<proteinExistence type="predicted"/>
<dbReference type="InterPro" id="IPR018497">
    <property type="entry name" value="Peptidase_M13_C"/>
</dbReference>
<feature type="domain" description="Peptidase M13 C-terminal" evidence="1">
    <location>
        <begin position="113"/>
        <end position="184"/>
    </location>
</feature>
<dbReference type="HOGENOM" id="CLU_090448_0_0_1"/>